<evidence type="ECO:0000313" key="1">
    <source>
        <dbReference type="EMBL" id="KAA3767978.1"/>
    </source>
</evidence>
<comment type="caution">
    <text evidence="1">The sequence shown here is derived from an EMBL/GenBank/DDBJ whole genome shotgun (WGS) entry which is preliminary data.</text>
</comment>
<name>A0A7J4XLZ6_9BACE</name>
<dbReference type="AlphaFoldDB" id="A0A7J4XLZ6"/>
<dbReference type="RefSeq" id="WP_130058365.1">
    <property type="nucleotide sequence ID" value="NZ_RCXT01000003.1"/>
</dbReference>
<protein>
    <submittedName>
        <fullName evidence="1">Uncharacterized protein</fullName>
    </submittedName>
</protein>
<dbReference type="EMBL" id="VWMK01000004">
    <property type="protein sequence ID" value="KAA3767978.1"/>
    <property type="molecule type" value="Genomic_DNA"/>
</dbReference>
<organism evidence="1 2">
    <name type="scientific">Bacteroides salyersiae</name>
    <dbReference type="NCBI Taxonomy" id="291644"/>
    <lineage>
        <taxon>Bacteria</taxon>
        <taxon>Pseudomonadati</taxon>
        <taxon>Bacteroidota</taxon>
        <taxon>Bacteroidia</taxon>
        <taxon>Bacteroidales</taxon>
        <taxon>Bacteroidaceae</taxon>
        <taxon>Bacteroides</taxon>
    </lineage>
</organism>
<dbReference type="Proteomes" id="UP000422221">
    <property type="component" value="Unassembled WGS sequence"/>
</dbReference>
<accession>A0A7J4XLZ6</accession>
<sequence>MRTRKPTATQIYKELIGKVDCRRGAPMGRPNVGTKEDACGKQIYRRHIPLIYDGAYDSGGAYWGYGSPLYVEFTLDKSYVNFYRNE</sequence>
<reference evidence="1 2" key="1">
    <citation type="journal article" date="2019" name="Nat. Med.">
        <title>A library of human gut bacterial isolates paired with longitudinal multiomics data enables mechanistic microbiome research.</title>
        <authorList>
            <person name="Poyet M."/>
            <person name="Groussin M."/>
            <person name="Gibbons S.M."/>
            <person name="Avila-Pacheco J."/>
            <person name="Jiang X."/>
            <person name="Kearney S.M."/>
            <person name="Perrotta A.R."/>
            <person name="Berdy B."/>
            <person name="Zhao S."/>
            <person name="Lieberman T.D."/>
            <person name="Swanson P.K."/>
            <person name="Smith M."/>
            <person name="Roesemann S."/>
            <person name="Alexander J.E."/>
            <person name="Rich S.A."/>
            <person name="Livny J."/>
            <person name="Vlamakis H."/>
            <person name="Clish C."/>
            <person name="Bullock K."/>
            <person name="Deik A."/>
            <person name="Scott J."/>
            <person name="Pierce K.A."/>
            <person name="Xavier R.J."/>
            <person name="Alm E.J."/>
        </authorList>
    </citation>
    <scope>NUCLEOTIDE SEQUENCE [LARGE SCALE GENOMIC DNA]</scope>
    <source>
        <strain evidence="1 2">BIOML-A10</strain>
    </source>
</reference>
<proteinExistence type="predicted"/>
<gene>
    <name evidence="1" type="ORF">F3F73_06175</name>
</gene>
<evidence type="ECO:0000313" key="2">
    <source>
        <dbReference type="Proteomes" id="UP000422221"/>
    </source>
</evidence>